<dbReference type="GO" id="GO:0043066">
    <property type="term" value="P:negative regulation of apoptotic process"/>
    <property type="evidence" value="ECO:0007669"/>
    <property type="project" value="TreeGrafter"/>
</dbReference>
<dbReference type="GO" id="GO:0005031">
    <property type="term" value="F:tumor necrosis factor receptor activity"/>
    <property type="evidence" value="ECO:0007669"/>
    <property type="project" value="TreeGrafter"/>
</dbReference>
<dbReference type="GO" id="GO:0009897">
    <property type="term" value="C:external side of plasma membrane"/>
    <property type="evidence" value="ECO:0007669"/>
    <property type="project" value="TreeGrafter"/>
</dbReference>
<proteinExistence type="predicted"/>
<dbReference type="PANTHER" id="PTHR46874:SF1">
    <property type="entry name" value="TUMOR NECROSIS FACTOR RECEPTOR SUPERFAMILY MEMBER 6"/>
    <property type="match status" value="1"/>
</dbReference>
<keyword evidence="3" id="KW-0472">Membrane</keyword>
<feature type="transmembrane region" description="Helical" evidence="3">
    <location>
        <begin position="12"/>
        <end position="28"/>
    </location>
</feature>
<gene>
    <name evidence="5" type="ORF">R3I93_008762</name>
</gene>
<dbReference type="InterPro" id="IPR001368">
    <property type="entry name" value="TNFR/NGFR_Cys_rich_reg"/>
</dbReference>
<dbReference type="SMART" id="SM00208">
    <property type="entry name" value="TNFR"/>
    <property type="match status" value="1"/>
</dbReference>
<evidence type="ECO:0000259" key="4">
    <source>
        <dbReference type="PROSITE" id="PS50050"/>
    </source>
</evidence>
<dbReference type="Proteomes" id="UP001364617">
    <property type="component" value="Unassembled WGS sequence"/>
</dbReference>
<keyword evidence="6" id="KW-1185">Reference proteome</keyword>
<feature type="repeat" description="TNFR-Cys" evidence="1">
    <location>
        <begin position="62"/>
        <end position="105"/>
    </location>
</feature>
<dbReference type="GO" id="GO:0006924">
    <property type="term" value="P:activation-induced cell death of T cells"/>
    <property type="evidence" value="ECO:0007669"/>
    <property type="project" value="TreeGrafter"/>
</dbReference>
<evidence type="ECO:0000256" key="3">
    <source>
        <dbReference type="SAM" id="Phobius"/>
    </source>
</evidence>
<evidence type="ECO:0000256" key="2">
    <source>
        <dbReference type="SAM" id="MobiDB-lite"/>
    </source>
</evidence>
<evidence type="ECO:0000313" key="5">
    <source>
        <dbReference type="EMBL" id="KAK7157377.1"/>
    </source>
</evidence>
<feature type="transmembrane region" description="Helical" evidence="3">
    <location>
        <begin position="167"/>
        <end position="187"/>
    </location>
</feature>
<feature type="region of interest" description="Disordered" evidence="2">
    <location>
        <begin position="294"/>
        <end position="346"/>
    </location>
</feature>
<dbReference type="GO" id="GO:0097192">
    <property type="term" value="P:extrinsic apoptotic signaling pathway in absence of ligand"/>
    <property type="evidence" value="ECO:0007669"/>
    <property type="project" value="TreeGrafter"/>
</dbReference>
<reference evidence="5 6" key="1">
    <citation type="submission" date="2024-02" db="EMBL/GenBank/DDBJ databases">
        <title>Chromosome-level genome assembly of the Eurasian Minnow (Phoxinus phoxinus).</title>
        <authorList>
            <person name="Oriowo T.O."/>
            <person name="Martin S."/>
            <person name="Stange M."/>
            <person name="Chrysostomakis Y."/>
            <person name="Brown T."/>
            <person name="Winkler S."/>
            <person name="Kukowka S."/>
            <person name="Myers E.W."/>
            <person name="Bohne A."/>
        </authorList>
    </citation>
    <scope>NUCLEOTIDE SEQUENCE [LARGE SCALE GENOMIC DNA]</scope>
    <source>
        <strain evidence="5">ZFMK-TIS-60720</strain>
        <tissue evidence="5">Whole Organism</tissue>
    </source>
</reference>
<comment type="caution">
    <text evidence="1">Lacks conserved residue(s) required for the propagation of feature annotation.</text>
</comment>
<feature type="region of interest" description="Disordered" evidence="2">
    <location>
        <begin position="213"/>
        <end position="264"/>
    </location>
</feature>
<dbReference type="PANTHER" id="PTHR46874">
    <property type="entry name" value="TUMOR NECROSIS FACTOR RECEPTOR SUPERFAMILY MEMBER 6"/>
    <property type="match status" value="1"/>
</dbReference>
<dbReference type="GO" id="GO:0045121">
    <property type="term" value="C:membrane raft"/>
    <property type="evidence" value="ECO:0007669"/>
    <property type="project" value="TreeGrafter"/>
</dbReference>
<feature type="domain" description="TNFR-Cys" evidence="4">
    <location>
        <begin position="62"/>
        <end position="105"/>
    </location>
</feature>
<feature type="region of interest" description="Disordered" evidence="2">
    <location>
        <begin position="132"/>
        <end position="153"/>
    </location>
</feature>
<dbReference type="PROSITE" id="PS50050">
    <property type="entry name" value="TNFR_NGFR_2"/>
    <property type="match status" value="1"/>
</dbReference>
<sequence length="346" mass="38276">MDSTNCEMLVTVLSVAMVMLTGHLIYGLPMDGKVRRPRALSEDCPSKLCGPGNYLSDCVCHPCPSGFFTSEMNREDSCHRCYQGCSSDIFMEVEEKCTTTSDVKCRCLNGYECMKDPYTAQCRECVAVTTPTLSSTSSGIPSSGIPSSTTSSTTSSISARLQGDYNLVWIFGVILVVLTVIILTLFLRQCRKKEKECFKHFVRQCSLGNIEMDSEIKPSPSQPDEQPHPQEMLSHASKPTNHSTDSSFHQPVSSEQAVPPAGNLGPLHIYGPHTVFVSLLNQFGWDGGEKKAHELQEESLNNSNASYPQSPPVHLSEEERSRESDFIFFPSQEQGKECHISKEEVL</sequence>
<feature type="compositionally biased region" description="Polar residues" evidence="2">
    <location>
        <begin position="298"/>
        <end position="308"/>
    </location>
</feature>
<evidence type="ECO:0000256" key="1">
    <source>
        <dbReference type="PROSITE-ProRule" id="PRU00206"/>
    </source>
</evidence>
<dbReference type="GO" id="GO:0031265">
    <property type="term" value="C:CD95 death-inducing signaling complex"/>
    <property type="evidence" value="ECO:0007669"/>
    <property type="project" value="TreeGrafter"/>
</dbReference>
<comment type="caution">
    <text evidence="5">The sequence shown here is derived from an EMBL/GenBank/DDBJ whole genome shotgun (WGS) entry which is preliminary data.</text>
</comment>
<feature type="disulfide bond" evidence="1">
    <location>
        <begin position="63"/>
        <end position="78"/>
    </location>
</feature>
<dbReference type="GO" id="GO:0097527">
    <property type="term" value="P:necroptotic signaling pathway"/>
    <property type="evidence" value="ECO:0007669"/>
    <property type="project" value="TreeGrafter"/>
</dbReference>
<keyword evidence="3" id="KW-1133">Transmembrane helix</keyword>
<organism evidence="5 6">
    <name type="scientific">Phoxinus phoxinus</name>
    <name type="common">Eurasian minnow</name>
    <dbReference type="NCBI Taxonomy" id="58324"/>
    <lineage>
        <taxon>Eukaryota</taxon>
        <taxon>Metazoa</taxon>
        <taxon>Chordata</taxon>
        <taxon>Craniata</taxon>
        <taxon>Vertebrata</taxon>
        <taxon>Euteleostomi</taxon>
        <taxon>Actinopterygii</taxon>
        <taxon>Neopterygii</taxon>
        <taxon>Teleostei</taxon>
        <taxon>Ostariophysi</taxon>
        <taxon>Cypriniformes</taxon>
        <taxon>Leuciscidae</taxon>
        <taxon>Phoxininae</taxon>
        <taxon>Phoxinus</taxon>
    </lineage>
</organism>
<protein>
    <recommendedName>
        <fullName evidence="4">TNFR-Cys domain-containing protein</fullName>
    </recommendedName>
</protein>
<dbReference type="EMBL" id="JAYKXH010000009">
    <property type="protein sequence ID" value="KAK7157377.1"/>
    <property type="molecule type" value="Genomic_DNA"/>
</dbReference>
<dbReference type="AlphaFoldDB" id="A0AAN9D1P8"/>
<feature type="compositionally biased region" description="Basic and acidic residues" evidence="2">
    <location>
        <begin position="334"/>
        <end position="346"/>
    </location>
</feature>
<dbReference type="Gene3D" id="2.10.50.10">
    <property type="entry name" value="Tumor Necrosis Factor Receptor, subunit A, domain 2"/>
    <property type="match status" value="1"/>
</dbReference>
<feature type="compositionally biased region" description="Basic and acidic residues" evidence="2">
    <location>
        <begin position="315"/>
        <end position="325"/>
    </location>
</feature>
<dbReference type="GO" id="GO:0032872">
    <property type="term" value="P:regulation of stress-activated MAPK cascade"/>
    <property type="evidence" value="ECO:0007669"/>
    <property type="project" value="TreeGrafter"/>
</dbReference>
<accession>A0AAN9D1P8</accession>
<keyword evidence="1" id="KW-1015">Disulfide bond</keyword>
<feature type="compositionally biased region" description="Polar residues" evidence="2">
    <location>
        <begin position="237"/>
        <end position="256"/>
    </location>
</feature>
<dbReference type="SUPFAM" id="SSF57586">
    <property type="entry name" value="TNF receptor-like"/>
    <property type="match status" value="2"/>
</dbReference>
<dbReference type="GO" id="GO:0097049">
    <property type="term" value="P:motor neuron apoptotic process"/>
    <property type="evidence" value="ECO:0007669"/>
    <property type="project" value="TreeGrafter"/>
</dbReference>
<name>A0AAN9D1P8_9TELE</name>
<keyword evidence="3" id="KW-0812">Transmembrane</keyword>
<evidence type="ECO:0000313" key="6">
    <source>
        <dbReference type="Proteomes" id="UP001364617"/>
    </source>
</evidence>
<dbReference type="CDD" id="cd00185">
    <property type="entry name" value="TNFRSF"/>
    <property type="match status" value="1"/>
</dbReference>